<keyword evidence="3 5" id="KW-1133">Transmembrane helix</keyword>
<proteinExistence type="predicted"/>
<keyword evidence="2 5" id="KW-0812">Transmembrane</keyword>
<dbReference type="InterPro" id="IPR059112">
    <property type="entry name" value="CysZ/EI24"/>
</dbReference>
<feature type="transmembrane region" description="Helical" evidence="5">
    <location>
        <begin position="216"/>
        <end position="245"/>
    </location>
</feature>
<accession>A0ABU9BNU6</accession>
<comment type="caution">
    <text evidence="6">The sequence shown here is derived from an EMBL/GenBank/DDBJ whole genome shotgun (WGS) entry which is preliminary data.</text>
</comment>
<dbReference type="RefSeq" id="WP_341426018.1">
    <property type="nucleotide sequence ID" value="NZ_JBBUTG010000006.1"/>
</dbReference>
<feature type="transmembrane region" description="Helical" evidence="5">
    <location>
        <begin position="20"/>
        <end position="43"/>
    </location>
</feature>
<organism evidence="6 7">
    <name type="scientific">Ideonella lacteola</name>
    <dbReference type="NCBI Taxonomy" id="2984193"/>
    <lineage>
        <taxon>Bacteria</taxon>
        <taxon>Pseudomonadati</taxon>
        <taxon>Pseudomonadota</taxon>
        <taxon>Betaproteobacteria</taxon>
        <taxon>Burkholderiales</taxon>
        <taxon>Sphaerotilaceae</taxon>
        <taxon>Ideonella</taxon>
    </lineage>
</organism>
<dbReference type="Pfam" id="PF07264">
    <property type="entry name" value="EI24"/>
    <property type="match status" value="1"/>
</dbReference>
<evidence type="ECO:0000256" key="2">
    <source>
        <dbReference type="ARBA" id="ARBA00022692"/>
    </source>
</evidence>
<evidence type="ECO:0000256" key="5">
    <source>
        <dbReference type="SAM" id="Phobius"/>
    </source>
</evidence>
<keyword evidence="7" id="KW-1185">Reference proteome</keyword>
<evidence type="ECO:0000313" key="7">
    <source>
        <dbReference type="Proteomes" id="UP001371218"/>
    </source>
</evidence>
<protein>
    <submittedName>
        <fullName evidence="6">EI24 domain-containing protein</fullName>
    </submittedName>
</protein>
<feature type="transmembrane region" description="Helical" evidence="5">
    <location>
        <begin position="78"/>
        <end position="105"/>
    </location>
</feature>
<keyword evidence="4 5" id="KW-0472">Membrane</keyword>
<dbReference type="Proteomes" id="UP001371218">
    <property type="component" value="Unassembled WGS sequence"/>
</dbReference>
<feature type="transmembrane region" description="Helical" evidence="5">
    <location>
        <begin position="191"/>
        <end position="210"/>
    </location>
</feature>
<evidence type="ECO:0000256" key="1">
    <source>
        <dbReference type="ARBA" id="ARBA00004141"/>
    </source>
</evidence>
<dbReference type="EMBL" id="JBBUTG010000006">
    <property type="protein sequence ID" value="MEK8031630.1"/>
    <property type="molecule type" value="Genomic_DNA"/>
</dbReference>
<sequence>MSLLLDSFWRALAYLLMPRVIGLSLLPLLLAGGSLFALGWFFWEPALAAVRDQIESWSLVEPLLKWIDGGLGPQFRVALAALIVVAAVVPVAVVASLLLVALLMTPSIVSLVAERRFSTLERKRGASFWQGAVWGLGCTALALVATFVTMPFWLIPGVVLIVPPLIWGWLTTRVMSFDVLAEHASREERRALMGLHGWQLLLLGIITGFLGAAPSMIWAVSAMALVFAPVLIAVSVWLYTLVFAFSSLWFTHYLLAALQAHRAAAPAPVVEMPPAAPVPPQLPDVSGHP</sequence>
<evidence type="ECO:0000313" key="6">
    <source>
        <dbReference type="EMBL" id="MEK8031630.1"/>
    </source>
</evidence>
<evidence type="ECO:0000256" key="4">
    <source>
        <dbReference type="ARBA" id="ARBA00023136"/>
    </source>
</evidence>
<evidence type="ECO:0000256" key="3">
    <source>
        <dbReference type="ARBA" id="ARBA00022989"/>
    </source>
</evidence>
<feature type="transmembrane region" description="Helical" evidence="5">
    <location>
        <begin position="153"/>
        <end position="170"/>
    </location>
</feature>
<name>A0ABU9BNU6_9BURK</name>
<gene>
    <name evidence="6" type="ORF">AACH06_12450</name>
</gene>
<comment type="subcellular location">
    <subcellularLocation>
        <location evidence="1">Membrane</location>
        <topology evidence="1">Multi-pass membrane protein</topology>
    </subcellularLocation>
</comment>
<feature type="transmembrane region" description="Helical" evidence="5">
    <location>
        <begin position="126"/>
        <end position="147"/>
    </location>
</feature>
<reference evidence="6 7" key="1">
    <citation type="submission" date="2024-04" db="EMBL/GenBank/DDBJ databases">
        <title>Novel species of the genus Ideonella isolated from streams.</title>
        <authorList>
            <person name="Lu H."/>
        </authorList>
    </citation>
    <scope>NUCLEOTIDE SEQUENCE [LARGE SCALE GENOMIC DNA]</scope>
    <source>
        <strain evidence="6 7">DXS29W</strain>
    </source>
</reference>